<comment type="caution">
    <text evidence="13">The sequence shown here is derived from an EMBL/GenBank/DDBJ whole genome shotgun (WGS) entry which is preliminary data.</text>
</comment>
<dbReference type="EMBL" id="JBHRTI010000003">
    <property type="protein sequence ID" value="MFC3146348.1"/>
    <property type="molecule type" value="Genomic_DNA"/>
</dbReference>
<evidence type="ECO:0000256" key="7">
    <source>
        <dbReference type="ARBA" id="ARBA00022723"/>
    </source>
</evidence>
<keyword evidence="7 12" id="KW-0479">Metal-binding</keyword>
<feature type="transmembrane region" description="Helical" evidence="12">
    <location>
        <begin position="317"/>
        <end position="339"/>
    </location>
</feature>
<comment type="subcellular location">
    <subcellularLocation>
        <location evidence="12">Cell inner membrane</location>
    </subcellularLocation>
    <subcellularLocation>
        <location evidence="1">Cell membrane</location>
        <topology evidence="1">Multi-pass membrane protein</topology>
    </subcellularLocation>
</comment>
<organism evidence="13 14">
    <name type="scientific">Piscinibacterium candidicorallinum</name>
    <dbReference type="NCBI Taxonomy" id="1793872"/>
    <lineage>
        <taxon>Bacteria</taxon>
        <taxon>Pseudomonadati</taxon>
        <taxon>Pseudomonadota</taxon>
        <taxon>Betaproteobacteria</taxon>
        <taxon>Burkholderiales</taxon>
        <taxon>Piscinibacterium</taxon>
    </lineage>
</organism>
<feature type="transmembrane region" description="Helical" evidence="12">
    <location>
        <begin position="54"/>
        <end position="75"/>
    </location>
</feature>
<gene>
    <name evidence="13" type="ORF">ACFOEN_01685</name>
</gene>
<keyword evidence="8 12" id="KW-0249">Electron transport</keyword>
<dbReference type="PANTHER" id="PTHR30365:SF14">
    <property type="entry name" value="CYTOCHROME BD MENAQUINOL OXIDASE SUBUNIT I-RELATED"/>
    <property type="match status" value="1"/>
</dbReference>
<evidence type="ECO:0000256" key="12">
    <source>
        <dbReference type="PIRNR" id="PIRNR006446"/>
    </source>
</evidence>
<comment type="similarity">
    <text evidence="2 12">Belongs to the cytochrome ubiquinol oxidase subunit 1 family.</text>
</comment>
<feature type="transmembrane region" description="Helical" evidence="12">
    <location>
        <begin position="95"/>
        <end position="118"/>
    </location>
</feature>
<keyword evidence="6 12" id="KW-0812">Transmembrane</keyword>
<feature type="transmembrane region" description="Helical" evidence="12">
    <location>
        <begin position="351"/>
        <end position="373"/>
    </location>
</feature>
<keyword evidence="10 12" id="KW-0408">Iron</keyword>
<accession>A0ABV7H198</accession>
<feature type="transmembrane region" description="Helical" evidence="12">
    <location>
        <begin position="185"/>
        <end position="206"/>
    </location>
</feature>
<keyword evidence="3 12" id="KW-0813">Transport</keyword>
<evidence type="ECO:0000256" key="4">
    <source>
        <dbReference type="ARBA" id="ARBA00022475"/>
    </source>
</evidence>
<evidence type="ECO:0000256" key="2">
    <source>
        <dbReference type="ARBA" id="ARBA00009819"/>
    </source>
</evidence>
<keyword evidence="14" id="KW-1185">Reference proteome</keyword>
<keyword evidence="5 12" id="KW-0349">Heme</keyword>
<dbReference type="PIRSF" id="PIRSF006446">
    <property type="entry name" value="Cyt_quinol_oxidase_1"/>
    <property type="match status" value="1"/>
</dbReference>
<feature type="transmembrane region" description="Helical" evidence="12">
    <location>
        <begin position="405"/>
        <end position="427"/>
    </location>
</feature>
<dbReference type="Pfam" id="PF01654">
    <property type="entry name" value="Cyt_bd_oxida_I"/>
    <property type="match status" value="1"/>
</dbReference>
<evidence type="ECO:0000256" key="5">
    <source>
        <dbReference type="ARBA" id="ARBA00022617"/>
    </source>
</evidence>
<keyword evidence="11 12" id="KW-0472">Membrane</keyword>
<evidence type="ECO:0000256" key="10">
    <source>
        <dbReference type="ARBA" id="ARBA00023004"/>
    </source>
</evidence>
<reference evidence="14" key="1">
    <citation type="journal article" date="2019" name="Int. J. Syst. Evol. Microbiol.">
        <title>The Global Catalogue of Microorganisms (GCM) 10K type strain sequencing project: providing services to taxonomists for standard genome sequencing and annotation.</title>
        <authorList>
            <consortium name="The Broad Institute Genomics Platform"/>
            <consortium name="The Broad Institute Genome Sequencing Center for Infectious Disease"/>
            <person name="Wu L."/>
            <person name="Ma J."/>
        </authorList>
    </citation>
    <scope>NUCLEOTIDE SEQUENCE [LARGE SCALE GENOMIC DNA]</scope>
    <source>
        <strain evidence="14">KCTC 52168</strain>
    </source>
</reference>
<keyword evidence="4 12" id="KW-1003">Cell membrane</keyword>
<sequence>MLDPILLARIQFGANITFHILFPTITIALAWVLLFFKLRYNRTGDMKWMDAYKFWVKVFAVTFALGVVSGITMSFQFGTNWPGFMETVGNIAGPLLAYEVLTAFFLEATFLGIMLFGFNRVSNRVHTLATVLVAVGTSMSAFWILVLNSWMQTPVGFEMIDGKAHATDWLAIIFNPSFPYRFTHMMLASGLTAAFLIAGVSAWRWLRGDHSGSVMAGMKTGVYLGAALIPLQILAGDMHGLNTLEHQPAKVAAMEGIWETERGADLRLFAVPDEAARTNHFEITLPNMASVILTHSWEGEVKGLNEFEGKHPPVAPVFYAFRIMVGIGMLMLLVSWIGAWQLKRQGQPKPWLARALLFMTFSGWVATVAGWYVTEIGRQPWLVYGVMTTAQAASKVPSGMILSTLIMYLVVYVALIAAYVSVVFYMARRASRAAMGDITPKPPAPSMQPTLQGAE</sequence>
<proteinExistence type="inferred from homology"/>
<feature type="transmembrane region" description="Helical" evidence="12">
    <location>
        <begin position="125"/>
        <end position="146"/>
    </location>
</feature>
<feature type="transmembrane region" description="Helical" evidence="12">
    <location>
        <begin position="12"/>
        <end position="34"/>
    </location>
</feature>
<protein>
    <submittedName>
        <fullName evidence="13">Cytochrome ubiquinol oxidase subunit I</fullName>
    </submittedName>
</protein>
<evidence type="ECO:0000256" key="6">
    <source>
        <dbReference type="ARBA" id="ARBA00022692"/>
    </source>
</evidence>
<evidence type="ECO:0000313" key="14">
    <source>
        <dbReference type="Proteomes" id="UP001595556"/>
    </source>
</evidence>
<evidence type="ECO:0000256" key="11">
    <source>
        <dbReference type="ARBA" id="ARBA00023136"/>
    </source>
</evidence>
<evidence type="ECO:0000256" key="1">
    <source>
        <dbReference type="ARBA" id="ARBA00004651"/>
    </source>
</evidence>
<dbReference type="InterPro" id="IPR002585">
    <property type="entry name" value="Cyt-d_ubiquinol_oxidase_su_1"/>
</dbReference>
<dbReference type="RefSeq" id="WP_377300623.1">
    <property type="nucleotide sequence ID" value="NZ_CP180191.1"/>
</dbReference>
<evidence type="ECO:0000313" key="13">
    <source>
        <dbReference type="EMBL" id="MFC3146348.1"/>
    </source>
</evidence>
<evidence type="ECO:0000256" key="8">
    <source>
        <dbReference type="ARBA" id="ARBA00022982"/>
    </source>
</evidence>
<dbReference type="Proteomes" id="UP001595556">
    <property type="component" value="Unassembled WGS sequence"/>
</dbReference>
<evidence type="ECO:0000256" key="9">
    <source>
        <dbReference type="ARBA" id="ARBA00022989"/>
    </source>
</evidence>
<keyword evidence="9 12" id="KW-1133">Transmembrane helix</keyword>
<feature type="transmembrane region" description="Helical" evidence="12">
    <location>
        <begin position="218"/>
        <end position="235"/>
    </location>
</feature>
<dbReference type="PANTHER" id="PTHR30365">
    <property type="entry name" value="CYTOCHROME D UBIQUINOL OXIDASE"/>
    <property type="match status" value="1"/>
</dbReference>
<evidence type="ECO:0000256" key="3">
    <source>
        <dbReference type="ARBA" id="ARBA00022448"/>
    </source>
</evidence>
<name>A0ABV7H198_9BURK</name>